<accession>A0A6I0ERA6</accession>
<comment type="caution">
    <text evidence="1">The sequence shown here is derived from an EMBL/GenBank/DDBJ whole genome shotgun (WGS) entry which is preliminary data.</text>
</comment>
<dbReference type="OrthoDB" id="2084348at2"/>
<dbReference type="Pfam" id="PF09388">
    <property type="entry name" value="SpoOE-like"/>
    <property type="match status" value="1"/>
</dbReference>
<dbReference type="GO" id="GO:0043937">
    <property type="term" value="P:regulation of sporulation"/>
    <property type="evidence" value="ECO:0007669"/>
    <property type="project" value="InterPro"/>
</dbReference>
<sequence>MGEQLSLLKRINRKRQAMYEAFEKGVSSKELYKLSCEMDKLIVEYMRKYQQSPRHDLVEAV</sequence>
<dbReference type="RefSeq" id="WP_151620761.1">
    <property type="nucleotide sequence ID" value="NZ_WBXO01000008.1"/>
</dbReference>
<protein>
    <submittedName>
        <fullName evidence="1">Aspartyl-phosphate phosphatase Spo0E family protein</fullName>
    </submittedName>
</protein>
<name>A0A6I0ERA6_9FIRM</name>
<dbReference type="InterPro" id="IPR037208">
    <property type="entry name" value="Spo0E-like_sf"/>
</dbReference>
<dbReference type="AlphaFoldDB" id="A0A6I0ERA6"/>
<dbReference type="SUPFAM" id="SSF140500">
    <property type="entry name" value="BAS1536-like"/>
    <property type="match status" value="1"/>
</dbReference>
<dbReference type="InterPro" id="IPR036638">
    <property type="entry name" value="HLH_DNA-bd_sf"/>
</dbReference>
<gene>
    <name evidence="1" type="ORF">F9B85_10695</name>
</gene>
<organism evidence="1 2">
    <name type="scientific">Heliorestis acidaminivorans</name>
    <dbReference type="NCBI Taxonomy" id="553427"/>
    <lineage>
        <taxon>Bacteria</taxon>
        <taxon>Bacillati</taxon>
        <taxon>Bacillota</taxon>
        <taxon>Clostridia</taxon>
        <taxon>Eubacteriales</taxon>
        <taxon>Heliobacteriaceae</taxon>
        <taxon>Heliorestis</taxon>
    </lineage>
</organism>
<evidence type="ECO:0000313" key="2">
    <source>
        <dbReference type="Proteomes" id="UP000468766"/>
    </source>
</evidence>
<keyword evidence="2" id="KW-1185">Reference proteome</keyword>
<dbReference type="Gene3D" id="4.10.280.10">
    <property type="entry name" value="Helix-loop-helix DNA-binding domain"/>
    <property type="match status" value="1"/>
</dbReference>
<dbReference type="EMBL" id="WBXO01000008">
    <property type="protein sequence ID" value="KAB2952016.1"/>
    <property type="molecule type" value="Genomic_DNA"/>
</dbReference>
<reference evidence="1 2" key="1">
    <citation type="submission" date="2019-10" db="EMBL/GenBank/DDBJ databases">
        <title>Whole-genome sequence of the extremophile Heliorestis acidaminivorans DSM 24790.</title>
        <authorList>
            <person name="Kyndt J.A."/>
            <person name="Meyer T.E."/>
        </authorList>
    </citation>
    <scope>NUCLEOTIDE SEQUENCE [LARGE SCALE GENOMIC DNA]</scope>
    <source>
        <strain evidence="1 2">DSM 24790</strain>
    </source>
</reference>
<dbReference type="GO" id="GO:0046983">
    <property type="term" value="F:protein dimerization activity"/>
    <property type="evidence" value="ECO:0007669"/>
    <property type="project" value="InterPro"/>
</dbReference>
<dbReference type="Proteomes" id="UP000468766">
    <property type="component" value="Unassembled WGS sequence"/>
</dbReference>
<dbReference type="InterPro" id="IPR018540">
    <property type="entry name" value="Spo0E-like"/>
</dbReference>
<proteinExistence type="predicted"/>
<evidence type="ECO:0000313" key="1">
    <source>
        <dbReference type="EMBL" id="KAB2952016.1"/>
    </source>
</evidence>